<dbReference type="PROSITE" id="PS50088">
    <property type="entry name" value="ANK_REPEAT"/>
    <property type="match status" value="1"/>
</dbReference>
<evidence type="ECO:0000313" key="6">
    <source>
        <dbReference type="EMBL" id="CAG5099508.1"/>
    </source>
</evidence>
<dbReference type="Pfam" id="PF12796">
    <property type="entry name" value="Ank_2"/>
    <property type="match status" value="1"/>
</dbReference>
<dbReference type="InterPro" id="IPR002110">
    <property type="entry name" value="Ankyrin_rpt"/>
</dbReference>
<dbReference type="PANTHER" id="PTHR24201:SF15">
    <property type="entry name" value="ANKYRIN REPEAT DOMAIN-CONTAINING PROTEIN 66"/>
    <property type="match status" value="1"/>
</dbReference>
<accession>A0ABN7SGH6</accession>
<evidence type="ECO:0000256" key="5">
    <source>
        <dbReference type="SAM" id="Phobius"/>
    </source>
</evidence>
<name>A0ABN7SGH6_OIKDI</name>
<gene>
    <name evidence="6" type="ORF">OKIOD_LOCUS8115</name>
</gene>
<evidence type="ECO:0000256" key="2">
    <source>
        <dbReference type="ARBA" id="ARBA00023043"/>
    </source>
</evidence>
<proteinExistence type="predicted"/>
<keyword evidence="7" id="KW-1185">Reference proteome</keyword>
<dbReference type="InterPro" id="IPR050776">
    <property type="entry name" value="Ank_Repeat/CDKN_Inhibitor"/>
</dbReference>
<dbReference type="Proteomes" id="UP001158576">
    <property type="component" value="Chromosome XSR"/>
</dbReference>
<feature type="transmembrane region" description="Helical" evidence="5">
    <location>
        <begin position="154"/>
        <end position="175"/>
    </location>
</feature>
<dbReference type="Gene3D" id="1.25.40.20">
    <property type="entry name" value="Ankyrin repeat-containing domain"/>
    <property type="match status" value="1"/>
</dbReference>
<keyword evidence="1" id="KW-0677">Repeat</keyword>
<feature type="repeat" description="ANK" evidence="3">
    <location>
        <begin position="467"/>
        <end position="500"/>
    </location>
</feature>
<dbReference type="PANTHER" id="PTHR24201">
    <property type="entry name" value="ANK_REP_REGION DOMAIN-CONTAINING PROTEIN"/>
    <property type="match status" value="1"/>
</dbReference>
<feature type="region of interest" description="Disordered" evidence="4">
    <location>
        <begin position="531"/>
        <end position="563"/>
    </location>
</feature>
<keyword evidence="5" id="KW-0472">Membrane</keyword>
<keyword evidence="2 3" id="KW-0040">ANK repeat</keyword>
<feature type="transmembrane region" description="Helical" evidence="5">
    <location>
        <begin position="386"/>
        <end position="411"/>
    </location>
</feature>
<evidence type="ECO:0000256" key="1">
    <source>
        <dbReference type="ARBA" id="ARBA00022737"/>
    </source>
</evidence>
<feature type="transmembrane region" description="Helical" evidence="5">
    <location>
        <begin position="246"/>
        <end position="265"/>
    </location>
</feature>
<organism evidence="6 7">
    <name type="scientific">Oikopleura dioica</name>
    <name type="common">Tunicate</name>
    <dbReference type="NCBI Taxonomy" id="34765"/>
    <lineage>
        <taxon>Eukaryota</taxon>
        <taxon>Metazoa</taxon>
        <taxon>Chordata</taxon>
        <taxon>Tunicata</taxon>
        <taxon>Appendicularia</taxon>
        <taxon>Copelata</taxon>
        <taxon>Oikopleuridae</taxon>
        <taxon>Oikopleura</taxon>
    </lineage>
</organism>
<reference evidence="6 7" key="1">
    <citation type="submission" date="2021-04" db="EMBL/GenBank/DDBJ databases">
        <authorList>
            <person name="Bliznina A."/>
        </authorList>
    </citation>
    <scope>NUCLEOTIDE SEQUENCE [LARGE SCALE GENOMIC DNA]</scope>
</reference>
<sequence>MNLTDNLTDYRDPNCIKYDHVVQSDYEEIFWVGIATIGLNAVYFGSKALHILAKLLEVMWVYRPYSTSNDRKKGTRDFTIAEGKQSVLDVLKSCAFTEVHSDHVYALCYFILVIRAFIGPVMEFVHVYVDVKLYFSIIDCEEDVPIDRRIDVNWVALLWINIFIVLGVMFLPVSASISYRRHREQLGSRRIKTFELVKSDVTLCLASIRVLCVLSVVDMPKNFLIYFYIDKFITEPEKQGRSKELFLLKNVSFVLIWSLALIIVFARTKRNASERFFSCNNWYMFLFRVLIFIVIPLIWFFSNLLYSIGVLLQLYNNTYANTTLSNCAKKCHLAKGITSGEFIDFCCLDIGQDDFFSKCNSSFHHEDHFFYEQQPFNNQCLYMLDYFFIACSAVLALCFLFFVAGLLYITFRFRSARLARLSVEGMIDMGYPNEMNLLHVAAYYGETNLVKQLLKNDYCDVNTPMRTGDTAVHLAASNGFSEVVYLLVNKFNADISKLNKNDQLPADVAELEGFELITQYLKTKKMREMRRKTIRRKPIDKINSGSGSSSRRRNRVSSNMSTRKAAILNDSLSPIKMELKDEPRKRPTTLNLSSIRVSKASSLNTFDELLDSPTEANRFHSVISEDVQYERF</sequence>
<keyword evidence="5" id="KW-1133">Transmembrane helix</keyword>
<evidence type="ECO:0000313" key="7">
    <source>
        <dbReference type="Proteomes" id="UP001158576"/>
    </source>
</evidence>
<feature type="transmembrane region" description="Helical" evidence="5">
    <location>
        <begin position="29"/>
        <end position="46"/>
    </location>
</feature>
<dbReference type="SMART" id="SM00248">
    <property type="entry name" value="ANK"/>
    <property type="match status" value="2"/>
</dbReference>
<dbReference type="PROSITE" id="PS50297">
    <property type="entry name" value="ANK_REP_REGION"/>
    <property type="match status" value="1"/>
</dbReference>
<evidence type="ECO:0000256" key="4">
    <source>
        <dbReference type="SAM" id="MobiDB-lite"/>
    </source>
</evidence>
<feature type="transmembrane region" description="Helical" evidence="5">
    <location>
        <begin position="285"/>
        <end position="306"/>
    </location>
</feature>
<dbReference type="InterPro" id="IPR036770">
    <property type="entry name" value="Ankyrin_rpt-contain_sf"/>
</dbReference>
<protein>
    <submittedName>
        <fullName evidence="6">Oidioi.mRNA.OKI2018_I69.XSR.g16557.t1.cds</fullName>
    </submittedName>
</protein>
<feature type="transmembrane region" description="Helical" evidence="5">
    <location>
        <begin position="106"/>
        <end position="129"/>
    </location>
</feature>
<dbReference type="EMBL" id="OU015569">
    <property type="protein sequence ID" value="CAG5099508.1"/>
    <property type="molecule type" value="Genomic_DNA"/>
</dbReference>
<dbReference type="SUPFAM" id="SSF48403">
    <property type="entry name" value="Ankyrin repeat"/>
    <property type="match status" value="1"/>
</dbReference>
<keyword evidence="5" id="KW-0812">Transmembrane</keyword>
<evidence type="ECO:0000256" key="3">
    <source>
        <dbReference type="PROSITE-ProRule" id="PRU00023"/>
    </source>
</evidence>